<evidence type="ECO:0000256" key="12">
    <source>
        <dbReference type="ARBA" id="ARBA00023012"/>
    </source>
</evidence>
<evidence type="ECO:0000256" key="7">
    <source>
        <dbReference type="ARBA" id="ARBA00022692"/>
    </source>
</evidence>
<evidence type="ECO:0000256" key="4">
    <source>
        <dbReference type="ARBA" id="ARBA00022475"/>
    </source>
</evidence>
<keyword evidence="14" id="KW-0175">Coiled coil</keyword>
<dbReference type="SMART" id="SM00387">
    <property type="entry name" value="HATPase_c"/>
    <property type="match status" value="1"/>
</dbReference>
<evidence type="ECO:0000313" key="18">
    <source>
        <dbReference type="EMBL" id="MBB6217133.1"/>
    </source>
</evidence>
<dbReference type="InterPro" id="IPR003594">
    <property type="entry name" value="HATPase_dom"/>
</dbReference>
<dbReference type="InterPro" id="IPR005467">
    <property type="entry name" value="His_kinase_dom"/>
</dbReference>
<keyword evidence="13 15" id="KW-0472">Membrane</keyword>
<evidence type="ECO:0000313" key="19">
    <source>
        <dbReference type="Proteomes" id="UP000579281"/>
    </source>
</evidence>
<dbReference type="PANTHER" id="PTHR45528">
    <property type="entry name" value="SENSOR HISTIDINE KINASE CPXA"/>
    <property type="match status" value="1"/>
</dbReference>
<protein>
    <recommendedName>
        <fullName evidence="3">histidine kinase</fullName>
        <ecNumber evidence="3">2.7.13.3</ecNumber>
    </recommendedName>
</protein>
<proteinExistence type="predicted"/>
<dbReference type="PROSITE" id="PS50885">
    <property type="entry name" value="HAMP"/>
    <property type="match status" value="1"/>
</dbReference>
<evidence type="ECO:0000256" key="3">
    <source>
        <dbReference type="ARBA" id="ARBA00012438"/>
    </source>
</evidence>
<name>A0A841KUT6_9FIRM</name>
<evidence type="ECO:0000256" key="2">
    <source>
        <dbReference type="ARBA" id="ARBA00004651"/>
    </source>
</evidence>
<dbReference type="RefSeq" id="WP_184311643.1">
    <property type="nucleotide sequence ID" value="NZ_JACHEN010000020.1"/>
</dbReference>
<dbReference type="GO" id="GO:0000155">
    <property type="term" value="F:phosphorelay sensor kinase activity"/>
    <property type="evidence" value="ECO:0007669"/>
    <property type="project" value="InterPro"/>
</dbReference>
<dbReference type="EMBL" id="JACHEN010000020">
    <property type="protein sequence ID" value="MBB6217133.1"/>
    <property type="molecule type" value="Genomic_DNA"/>
</dbReference>
<comment type="subcellular location">
    <subcellularLocation>
        <location evidence="2">Cell membrane</location>
        <topology evidence="2">Multi-pass membrane protein</topology>
    </subcellularLocation>
</comment>
<keyword evidence="8" id="KW-0547">Nucleotide-binding</keyword>
<keyword evidence="9 18" id="KW-0418">Kinase</keyword>
<dbReference type="CDD" id="cd06225">
    <property type="entry name" value="HAMP"/>
    <property type="match status" value="1"/>
</dbReference>
<evidence type="ECO:0000259" key="17">
    <source>
        <dbReference type="PROSITE" id="PS50885"/>
    </source>
</evidence>
<dbReference type="PANTHER" id="PTHR45528:SF1">
    <property type="entry name" value="SENSOR HISTIDINE KINASE CPXA"/>
    <property type="match status" value="1"/>
</dbReference>
<evidence type="ECO:0000259" key="16">
    <source>
        <dbReference type="PROSITE" id="PS50109"/>
    </source>
</evidence>
<feature type="domain" description="Histidine kinase" evidence="16">
    <location>
        <begin position="250"/>
        <end position="464"/>
    </location>
</feature>
<evidence type="ECO:0000256" key="6">
    <source>
        <dbReference type="ARBA" id="ARBA00022679"/>
    </source>
</evidence>
<dbReference type="CDD" id="cd16922">
    <property type="entry name" value="HATPase_EvgS-ArcB-TorS-like"/>
    <property type="match status" value="1"/>
</dbReference>
<dbReference type="Pfam" id="PF00512">
    <property type="entry name" value="HisKA"/>
    <property type="match status" value="1"/>
</dbReference>
<dbReference type="InterPro" id="IPR036890">
    <property type="entry name" value="HATPase_C_sf"/>
</dbReference>
<keyword evidence="4" id="KW-1003">Cell membrane</keyword>
<dbReference type="GO" id="GO:0005524">
    <property type="term" value="F:ATP binding"/>
    <property type="evidence" value="ECO:0007669"/>
    <property type="project" value="UniProtKB-KW"/>
</dbReference>
<dbReference type="SMART" id="SM00304">
    <property type="entry name" value="HAMP"/>
    <property type="match status" value="1"/>
</dbReference>
<dbReference type="InterPro" id="IPR036097">
    <property type="entry name" value="HisK_dim/P_sf"/>
</dbReference>
<evidence type="ECO:0000256" key="15">
    <source>
        <dbReference type="SAM" id="Phobius"/>
    </source>
</evidence>
<dbReference type="Pfam" id="PF00672">
    <property type="entry name" value="HAMP"/>
    <property type="match status" value="1"/>
</dbReference>
<dbReference type="PROSITE" id="PS50109">
    <property type="entry name" value="HIS_KIN"/>
    <property type="match status" value="1"/>
</dbReference>
<dbReference type="FunFam" id="3.30.565.10:FF:000006">
    <property type="entry name" value="Sensor histidine kinase WalK"/>
    <property type="match status" value="1"/>
</dbReference>
<dbReference type="CDD" id="cd00082">
    <property type="entry name" value="HisKA"/>
    <property type="match status" value="1"/>
</dbReference>
<dbReference type="Pfam" id="PF02518">
    <property type="entry name" value="HATPase_c"/>
    <property type="match status" value="1"/>
</dbReference>
<evidence type="ECO:0000256" key="9">
    <source>
        <dbReference type="ARBA" id="ARBA00022777"/>
    </source>
</evidence>
<evidence type="ECO:0000256" key="8">
    <source>
        <dbReference type="ARBA" id="ARBA00022741"/>
    </source>
</evidence>
<dbReference type="InterPro" id="IPR050398">
    <property type="entry name" value="HssS/ArlS-like"/>
</dbReference>
<dbReference type="EC" id="2.7.13.3" evidence="3"/>
<reference evidence="18 19" key="1">
    <citation type="submission" date="2020-08" db="EMBL/GenBank/DDBJ databases">
        <title>Genomic Encyclopedia of Type Strains, Phase IV (KMG-IV): sequencing the most valuable type-strain genomes for metagenomic binning, comparative biology and taxonomic classification.</title>
        <authorList>
            <person name="Goeker M."/>
        </authorList>
    </citation>
    <scope>NUCLEOTIDE SEQUENCE [LARGE SCALE GENOMIC DNA]</scope>
    <source>
        <strain evidence="18 19">DSM 103526</strain>
    </source>
</reference>
<organism evidence="18 19">
    <name type="scientific">Anaerosolibacter carboniphilus</name>
    <dbReference type="NCBI Taxonomy" id="1417629"/>
    <lineage>
        <taxon>Bacteria</taxon>
        <taxon>Bacillati</taxon>
        <taxon>Bacillota</taxon>
        <taxon>Clostridia</taxon>
        <taxon>Peptostreptococcales</taxon>
        <taxon>Thermotaleaceae</taxon>
        <taxon>Anaerosolibacter</taxon>
    </lineage>
</organism>
<dbReference type="InterPro" id="IPR004358">
    <property type="entry name" value="Sig_transdc_His_kin-like_C"/>
</dbReference>
<dbReference type="Gene3D" id="6.10.340.10">
    <property type="match status" value="1"/>
</dbReference>
<sequence length="469" mass="53369">MKLSLVKKLTLGFLIAILGAILITSLVSNYMIDRRFNEYLHGEHQRKIDKVIELVNTIYDEKNGFQNKNDGELERVAVLEDLYIRVLDDQGSQVFSSGQDHLLHKKMMYAMPGRMMGMGWRKQLGEYIEESYPLKNNAKKIGTVIIGYFGQWNLTERDIGFKSTLNQAFGISATAALLFGVIVSIWFSRQITTPLVRITQTARIMGEGNLNVRANVNTNTLELDQLSKAMNYLAESLQQQEMLRKRLTTDMAHEIRTPLTTLKSHIEAFLDGIWTPTEDRFASCYEEVERLSKLVGNLQNLAKLEQANLQLNREEFSLSEEIQKMVEAMRPQFIKKNIEVSMKLDGDKNVFMDRDKVRQILINLLTNAYKYTNEGGFVRVELEERQEEIVIEIGDTGIGVGEKDLPHIFERFYRGDISRSRETGGTGIGLAITKALVEAHGGKIKVKSKIDVGTTFIMNFPKTAIELRG</sequence>
<dbReference type="SMART" id="SM00388">
    <property type="entry name" value="HisKA"/>
    <property type="match status" value="1"/>
</dbReference>
<feature type="coiled-coil region" evidence="14">
    <location>
        <begin position="294"/>
        <end position="321"/>
    </location>
</feature>
<dbReference type="InterPro" id="IPR003661">
    <property type="entry name" value="HisK_dim/P_dom"/>
</dbReference>
<evidence type="ECO:0000256" key="1">
    <source>
        <dbReference type="ARBA" id="ARBA00000085"/>
    </source>
</evidence>
<dbReference type="Gene3D" id="1.10.287.130">
    <property type="match status" value="1"/>
</dbReference>
<keyword evidence="7 15" id="KW-0812">Transmembrane</keyword>
<comment type="caution">
    <text evidence="18">The sequence shown here is derived from an EMBL/GenBank/DDBJ whole genome shotgun (WGS) entry which is preliminary data.</text>
</comment>
<dbReference type="InterPro" id="IPR003660">
    <property type="entry name" value="HAMP_dom"/>
</dbReference>
<evidence type="ECO:0000256" key="11">
    <source>
        <dbReference type="ARBA" id="ARBA00022989"/>
    </source>
</evidence>
<keyword evidence="12" id="KW-0902">Two-component regulatory system</keyword>
<evidence type="ECO:0000256" key="14">
    <source>
        <dbReference type="SAM" id="Coils"/>
    </source>
</evidence>
<feature type="transmembrane region" description="Helical" evidence="15">
    <location>
        <begin position="12"/>
        <end position="32"/>
    </location>
</feature>
<keyword evidence="6" id="KW-0808">Transferase</keyword>
<dbReference type="Gene3D" id="3.30.565.10">
    <property type="entry name" value="Histidine kinase-like ATPase, C-terminal domain"/>
    <property type="match status" value="1"/>
</dbReference>
<feature type="domain" description="HAMP" evidence="17">
    <location>
        <begin position="189"/>
        <end position="242"/>
    </location>
</feature>
<dbReference type="SUPFAM" id="SSF47384">
    <property type="entry name" value="Homodimeric domain of signal transducing histidine kinase"/>
    <property type="match status" value="1"/>
</dbReference>
<feature type="transmembrane region" description="Helical" evidence="15">
    <location>
        <begin position="168"/>
        <end position="187"/>
    </location>
</feature>
<evidence type="ECO:0000256" key="5">
    <source>
        <dbReference type="ARBA" id="ARBA00022553"/>
    </source>
</evidence>
<dbReference type="SUPFAM" id="SSF158472">
    <property type="entry name" value="HAMP domain-like"/>
    <property type="match status" value="1"/>
</dbReference>
<dbReference type="GO" id="GO:0005886">
    <property type="term" value="C:plasma membrane"/>
    <property type="evidence" value="ECO:0007669"/>
    <property type="project" value="UniProtKB-SubCell"/>
</dbReference>
<comment type="catalytic activity">
    <reaction evidence="1">
        <text>ATP + protein L-histidine = ADP + protein N-phospho-L-histidine.</text>
        <dbReference type="EC" id="2.7.13.3"/>
    </reaction>
</comment>
<gene>
    <name evidence="18" type="ORF">HNQ80_003239</name>
</gene>
<dbReference type="PRINTS" id="PR00344">
    <property type="entry name" value="BCTRLSENSOR"/>
</dbReference>
<keyword evidence="10" id="KW-0067">ATP-binding</keyword>
<dbReference type="AlphaFoldDB" id="A0A841KUT6"/>
<evidence type="ECO:0000256" key="13">
    <source>
        <dbReference type="ARBA" id="ARBA00023136"/>
    </source>
</evidence>
<keyword evidence="5" id="KW-0597">Phosphoprotein</keyword>
<evidence type="ECO:0000256" key="10">
    <source>
        <dbReference type="ARBA" id="ARBA00022840"/>
    </source>
</evidence>
<keyword evidence="11 15" id="KW-1133">Transmembrane helix</keyword>
<keyword evidence="19" id="KW-1185">Reference proteome</keyword>
<accession>A0A841KUT6</accession>
<dbReference type="SUPFAM" id="SSF55874">
    <property type="entry name" value="ATPase domain of HSP90 chaperone/DNA topoisomerase II/histidine kinase"/>
    <property type="match status" value="1"/>
</dbReference>
<dbReference type="Proteomes" id="UP000579281">
    <property type="component" value="Unassembled WGS sequence"/>
</dbReference>